<keyword evidence="5" id="KW-0472">Membrane</keyword>
<dbReference type="GO" id="GO:0043235">
    <property type="term" value="C:receptor complex"/>
    <property type="evidence" value="ECO:0007669"/>
    <property type="project" value="TreeGrafter"/>
</dbReference>
<feature type="disulfide bond" evidence="9">
    <location>
        <begin position="139"/>
        <end position="154"/>
    </location>
</feature>
<dbReference type="Pfam" id="PF00057">
    <property type="entry name" value="Ldl_recept_a"/>
    <property type="match status" value="4"/>
</dbReference>
<dbReference type="Proteomes" id="UP000186922">
    <property type="component" value="Unassembled WGS sequence"/>
</dbReference>
<evidence type="ECO:0000256" key="7">
    <source>
        <dbReference type="ARBA" id="ARBA00023170"/>
    </source>
</evidence>
<dbReference type="InterPro" id="IPR051221">
    <property type="entry name" value="LDLR-related"/>
</dbReference>
<evidence type="ECO:0000313" key="12">
    <source>
        <dbReference type="Proteomes" id="UP000186922"/>
    </source>
</evidence>
<evidence type="ECO:0000256" key="6">
    <source>
        <dbReference type="ARBA" id="ARBA00023157"/>
    </source>
</evidence>
<dbReference type="PANTHER" id="PTHR22722">
    <property type="entry name" value="LOW-DENSITY LIPOPROTEIN RECEPTOR-RELATED PROTEIN 2-RELATED"/>
    <property type="match status" value="1"/>
</dbReference>
<dbReference type="GO" id="GO:0006898">
    <property type="term" value="P:receptor-mediated endocytosis"/>
    <property type="evidence" value="ECO:0007669"/>
    <property type="project" value="TreeGrafter"/>
</dbReference>
<evidence type="ECO:0000256" key="4">
    <source>
        <dbReference type="ARBA" id="ARBA00022989"/>
    </source>
</evidence>
<feature type="disulfide bond" evidence="9">
    <location>
        <begin position="58"/>
        <end position="73"/>
    </location>
</feature>
<dbReference type="InterPro" id="IPR002172">
    <property type="entry name" value="LDrepeatLR_classA_rpt"/>
</dbReference>
<evidence type="ECO:0000256" key="3">
    <source>
        <dbReference type="ARBA" id="ARBA00022737"/>
    </source>
</evidence>
<dbReference type="STRING" id="947166.A0A1D1VQL0"/>
<dbReference type="PROSITE" id="PS01209">
    <property type="entry name" value="LDLRA_1"/>
    <property type="match status" value="2"/>
</dbReference>
<dbReference type="InterPro" id="IPR023415">
    <property type="entry name" value="LDLR_class-A_CS"/>
</dbReference>
<evidence type="ECO:0000256" key="5">
    <source>
        <dbReference type="ARBA" id="ARBA00023136"/>
    </source>
</evidence>
<evidence type="ECO:0000256" key="2">
    <source>
        <dbReference type="ARBA" id="ARBA00022692"/>
    </source>
</evidence>
<accession>A0A1D1VQL0</accession>
<proteinExistence type="predicted"/>
<organism evidence="11 12">
    <name type="scientific">Ramazzottius varieornatus</name>
    <name type="common">Water bear</name>
    <name type="synonym">Tardigrade</name>
    <dbReference type="NCBI Taxonomy" id="947166"/>
    <lineage>
        <taxon>Eukaryota</taxon>
        <taxon>Metazoa</taxon>
        <taxon>Ecdysozoa</taxon>
        <taxon>Tardigrada</taxon>
        <taxon>Eutardigrada</taxon>
        <taxon>Parachela</taxon>
        <taxon>Hypsibioidea</taxon>
        <taxon>Ramazzottiidae</taxon>
        <taxon>Ramazzottius</taxon>
    </lineage>
</organism>
<keyword evidence="7" id="KW-0675">Receptor</keyword>
<feature type="disulfide bond" evidence="9">
    <location>
        <begin position="120"/>
        <end position="132"/>
    </location>
</feature>
<evidence type="ECO:0000256" key="8">
    <source>
        <dbReference type="ARBA" id="ARBA00023180"/>
    </source>
</evidence>
<evidence type="ECO:0000313" key="11">
    <source>
        <dbReference type="EMBL" id="GAV02008.1"/>
    </source>
</evidence>
<dbReference type="AlphaFoldDB" id="A0A1D1VQL0"/>
<gene>
    <name evidence="11" type="primary">RvY_12626</name>
    <name evidence="11" type="synonym">RvY_12626.1</name>
    <name evidence="11" type="ORF">RvY_12626-1</name>
</gene>
<feature type="disulfide bond" evidence="9">
    <location>
        <begin position="164"/>
        <end position="182"/>
    </location>
</feature>
<feature type="disulfide bond" evidence="9">
    <location>
        <begin position="79"/>
        <end position="97"/>
    </location>
</feature>
<dbReference type="InterPro" id="IPR036055">
    <property type="entry name" value="LDL_receptor-like_sf"/>
</dbReference>
<evidence type="ECO:0000256" key="10">
    <source>
        <dbReference type="SAM" id="SignalP"/>
    </source>
</evidence>
<dbReference type="GO" id="GO:0016324">
    <property type="term" value="C:apical plasma membrane"/>
    <property type="evidence" value="ECO:0007669"/>
    <property type="project" value="TreeGrafter"/>
</dbReference>
<dbReference type="PROSITE" id="PS50068">
    <property type="entry name" value="LDLRA_2"/>
    <property type="match status" value="4"/>
</dbReference>
<dbReference type="GO" id="GO:0042562">
    <property type="term" value="F:hormone binding"/>
    <property type="evidence" value="ECO:0007669"/>
    <property type="project" value="TreeGrafter"/>
</dbReference>
<dbReference type="PRINTS" id="PR00261">
    <property type="entry name" value="LDLRECEPTOR"/>
</dbReference>
<name>A0A1D1VQL0_RAMVA</name>
<feature type="chain" id="PRO_5008898719" evidence="10">
    <location>
        <begin position="18"/>
        <end position="222"/>
    </location>
</feature>
<comment type="caution">
    <text evidence="9">Lacks conserved residue(s) required for the propagation of feature annotation.</text>
</comment>
<keyword evidence="2" id="KW-0812">Transmembrane</keyword>
<dbReference type="EMBL" id="BDGG01000007">
    <property type="protein sequence ID" value="GAV02008.1"/>
    <property type="molecule type" value="Genomic_DNA"/>
</dbReference>
<comment type="subcellular location">
    <subcellularLocation>
        <location evidence="1">Membrane</location>
        <topology evidence="1">Single-pass membrane protein</topology>
    </subcellularLocation>
</comment>
<evidence type="ECO:0000256" key="1">
    <source>
        <dbReference type="ARBA" id="ARBA00004167"/>
    </source>
</evidence>
<dbReference type="PANTHER" id="PTHR22722:SF14">
    <property type="entry name" value="MEGALIN, ISOFORM A"/>
    <property type="match status" value="1"/>
</dbReference>
<sequence length="222" mass="24472">MCRQVIVLFLALSSSHCLLTTSHRPPKAGTMQEADCIADISGFTCADGINCVARHFKCDGFADCADGSDESSCFQLFQCRNLRFILPSYRCDGEDDCEDGSDESFCAGIGKPLPVPAVVCAKDQFNCNGEQCIPNHQRCNMERNCRNGHDEKNCPCNGPDKFQCKNGRCIEGWRKCDRSNDCGDRSDEMGCATYACKVNEHKCRDGTCALWNVACKDGSGRR</sequence>
<dbReference type="SMART" id="SM00192">
    <property type="entry name" value="LDLa"/>
    <property type="match status" value="4"/>
</dbReference>
<feature type="disulfide bond" evidence="9">
    <location>
        <begin position="176"/>
        <end position="191"/>
    </location>
</feature>
<keyword evidence="10" id="KW-0732">Signal</keyword>
<dbReference type="OrthoDB" id="6162345at2759"/>
<feature type="disulfide bond" evidence="9">
    <location>
        <begin position="91"/>
        <end position="106"/>
    </location>
</feature>
<keyword evidence="6 9" id="KW-1015">Disulfide bond</keyword>
<keyword evidence="4" id="KW-1133">Transmembrane helix</keyword>
<feature type="disulfide bond" evidence="9">
    <location>
        <begin position="127"/>
        <end position="145"/>
    </location>
</feature>
<dbReference type="SUPFAM" id="SSF57424">
    <property type="entry name" value="LDL receptor-like module"/>
    <property type="match status" value="4"/>
</dbReference>
<dbReference type="CDD" id="cd00112">
    <property type="entry name" value="LDLa"/>
    <property type="match status" value="4"/>
</dbReference>
<keyword evidence="8" id="KW-0325">Glycoprotein</keyword>
<comment type="caution">
    <text evidence="11">The sequence shown here is derived from an EMBL/GenBank/DDBJ whole genome shotgun (WGS) entry which is preliminary data.</text>
</comment>
<dbReference type="Gene3D" id="4.10.400.10">
    <property type="entry name" value="Low-density Lipoprotein Receptor"/>
    <property type="match status" value="4"/>
</dbReference>
<evidence type="ECO:0000256" key="9">
    <source>
        <dbReference type="PROSITE-ProRule" id="PRU00124"/>
    </source>
</evidence>
<keyword evidence="3" id="KW-0677">Repeat</keyword>
<keyword evidence="12" id="KW-1185">Reference proteome</keyword>
<reference evidence="11 12" key="1">
    <citation type="journal article" date="2016" name="Nat. Commun.">
        <title>Extremotolerant tardigrade genome and improved radiotolerance of human cultured cells by tardigrade-unique protein.</title>
        <authorList>
            <person name="Hashimoto T."/>
            <person name="Horikawa D.D."/>
            <person name="Saito Y."/>
            <person name="Kuwahara H."/>
            <person name="Kozuka-Hata H."/>
            <person name="Shin-I T."/>
            <person name="Minakuchi Y."/>
            <person name="Ohishi K."/>
            <person name="Motoyama A."/>
            <person name="Aizu T."/>
            <person name="Enomoto A."/>
            <person name="Kondo K."/>
            <person name="Tanaka S."/>
            <person name="Hara Y."/>
            <person name="Koshikawa S."/>
            <person name="Sagara H."/>
            <person name="Miura T."/>
            <person name="Yokobori S."/>
            <person name="Miyagawa K."/>
            <person name="Suzuki Y."/>
            <person name="Kubo T."/>
            <person name="Oyama M."/>
            <person name="Kohara Y."/>
            <person name="Fujiyama A."/>
            <person name="Arakawa K."/>
            <person name="Katayama T."/>
            <person name="Toyoda A."/>
            <person name="Kunieda T."/>
        </authorList>
    </citation>
    <scope>NUCLEOTIDE SEQUENCE [LARGE SCALE GENOMIC DNA]</scope>
    <source>
        <strain evidence="11 12">YOKOZUNA-1</strain>
    </source>
</reference>
<protein>
    <submittedName>
        <fullName evidence="11">Uncharacterized protein</fullName>
    </submittedName>
</protein>
<feature type="signal peptide" evidence="10">
    <location>
        <begin position="1"/>
        <end position="17"/>
    </location>
</feature>